<accession>A0A1H0U5C8</accession>
<name>A0A1H0U5C8_9ACTN</name>
<dbReference type="Proteomes" id="UP000199497">
    <property type="component" value="Unassembled WGS sequence"/>
</dbReference>
<dbReference type="AlphaFoldDB" id="A0A1H0U5C8"/>
<gene>
    <name evidence="1" type="ORF">SAMN04487905_10640</name>
</gene>
<evidence type="ECO:0000313" key="2">
    <source>
        <dbReference type="Proteomes" id="UP000199497"/>
    </source>
</evidence>
<reference evidence="2" key="1">
    <citation type="submission" date="2016-10" db="EMBL/GenBank/DDBJ databases">
        <authorList>
            <person name="Varghese N."/>
            <person name="Submissions S."/>
        </authorList>
    </citation>
    <scope>NUCLEOTIDE SEQUENCE [LARGE SCALE GENOMIC DNA]</scope>
    <source>
        <strain evidence="2">DSM 46732</strain>
    </source>
</reference>
<proteinExistence type="predicted"/>
<organism evidence="1 2">
    <name type="scientific">Actinopolyspora xinjiangensis</name>
    <dbReference type="NCBI Taxonomy" id="405564"/>
    <lineage>
        <taxon>Bacteria</taxon>
        <taxon>Bacillati</taxon>
        <taxon>Actinomycetota</taxon>
        <taxon>Actinomycetes</taxon>
        <taxon>Actinopolysporales</taxon>
        <taxon>Actinopolysporaceae</taxon>
        <taxon>Actinopolyspora</taxon>
    </lineage>
</organism>
<dbReference type="EMBL" id="FNJR01000006">
    <property type="protein sequence ID" value="SDP61026.1"/>
    <property type="molecule type" value="Genomic_DNA"/>
</dbReference>
<dbReference type="OrthoDB" id="4560958at2"/>
<evidence type="ECO:0000313" key="1">
    <source>
        <dbReference type="EMBL" id="SDP61026.1"/>
    </source>
</evidence>
<keyword evidence="2" id="KW-1185">Reference proteome</keyword>
<protein>
    <submittedName>
        <fullName evidence="1">Uncharacterized protein</fullName>
    </submittedName>
</protein>
<sequence>MADQETPQRAPIVLGETPQRDLRAAAYVVAGRSRDAEECRELLDMLGIEPGELRRTCTWCGTRREQLSAAIGSRWYCHGDGESRSCYEQAQRGNRTAGELIEEVRT</sequence>
<dbReference type="STRING" id="405564.SAMN04487905_10640"/>
<dbReference type="RefSeq" id="WP_092601174.1">
    <property type="nucleotide sequence ID" value="NZ_FNJR01000006.1"/>
</dbReference>